<evidence type="ECO:0000313" key="1">
    <source>
        <dbReference type="EMBL" id="MFD2276372.1"/>
    </source>
</evidence>
<reference evidence="2" key="1">
    <citation type="journal article" date="2019" name="Int. J. Syst. Evol. Microbiol.">
        <title>The Global Catalogue of Microorganisms (GCM) 10K type strain sequencing project: providing services to taxonomists for standard genome sequencing and annotation.</title>
        <authorList>
            <consortium name="The Broad Institute Genomics Platform"/>
            <consortium name="The Broad Institute Genome Sequencing Center for Infectious Disease"/>
            <person name="Wu L."/>
            <person name="Ma J."/>
        </authorList>
    </citation>
    <scope>NUCLEOTIDE SEQUENCE [LARGE SCALE GENOMIC DNA]</scope>
    <source>
        <strain evidence="2">JCM 16545</strain>
    </source>
</reference>
<name>A0ABW5E1Y9_9BACT</name>
<accession>A0ABW5E1Y9</accession>
<evidence type="ECO:0000313" key="2">
    <source>
        <dbReference type="Proteomes" id="UP001597297"/>
    </source>
</evidence>
<dbReference type="EMBL" id="JBHUJC010000022">
    <property type="protein sequence ID" value="MFD2276372.1"/>
    <property type="molecule type" value="Genomic_DNA"/>
</dbReference>
<comment type="caution">
    <text evidence="1">The sequence shown here is derived from an EMBL/GenBank/DDBJ whole genome shotgun (WGS) entry which is preliminary data.</text>
</comment>
<gene>
    <name evidence="1" type="ORF">ACFSQZ_07820</name>
</gene>
<organism evidence="1 2">
    <name type="scientific">Rubritalea spongiae</name>
    <dbReference type="NCBI Taxonomy" id="430797"/>
    <lineage>
        <taxon>Bacteria</taxon>
        <taxon>Pseudomonadati</taxon>
        <taxon>Verrucomicrobiota</taxon>
        <taxon>Verrucomicrobiia</taxon>
        <taxon>Verrucomicrobiales</taxon>
        <taxon>Rubritaleaceae</taxon>
        <taxon>Rubritalea</taxon>
    </lineage>
</organism>
<keyword evidence="2" id="KW-1185">Reference proteome</keyword>
<dbReference type="RefSeq" id="WP_377092543.1">
    <property type="nucleotide sequence ID" value="NZ_JBHSJM010000001.1"/>
</dbReference>
<protein>
    <submittedName>
        <fullName evidence="1">Uncharacterized protein</fullName>
    </submittedName>
</protein>
<sequence>MITLLEKTLPREQFIALWSDEAPSYKKAIIKISEYLIDQGIEHVSSFDLEITLLEPPRFKVSGVVDTTNQTKKLSLELVWLPNLDCYRIGYSFLTTPSPPVSQKTVQQVIEALDSASCDDKHLTIEGQVFEALEGFDEDSEGSHLIVPAIIRFFERFPDHEDQSLIHIAWDAKLESAVILDSLRRSPNISMICIVEGIINTTEDDSIKVFWTEQLRTILKDCSDEDIIEYASDLIGDTLN</sequence>
<dbReference type="Proteomes" id="UP001597297">
    <property type="component" value="Unassembled WGS sequence"/>
</dbReference>
<proteinExistence type="predicted"/>